<organism evidence="2 3">
    <name type="scientific">Clonostachys chloroleuca</name>
    <dbReference type="NCBI Taxonomy" id="1926264"/>
    <lineage>
        <taxon>Eukaryota</taxon>
        <taxon>Fungi</taxon>
        <taxon>Dikarya</taxon>
        <taxon>Ascomycota</taxon>
        <taxon>Pezizomycotina</taxon>
        <taxon>Sordariomycetes</taxon>
        <taxon>Hypocreomycetidae</taxon>
        <taxon>Hypocreales</taxon>
        <taxon>Bionectriaceae</taxon>
        <taxon>Clonostachys</taxon>
    </lineage>
</organism>
<accession>A0AA35Q0A7</accession>
<sequence>MATSHKSRLRRYLPSWLHFGEQSQSTMRKSRISNVKKLLFPNNSSKTTLPFLVIKFLIARPPNTLAEERTLMLSCFKCIGSSQKRSKRAQYLQPLHSDGHPGRSNIDIWSE</sequence>
<dbReference type="AlphaFoldDB" id="A0AA35Q0A7"/>
<dbReference type="Proteomes" id="UP001160390">
    <property type="component" value="Unassembled WGS sequence"/>
</dbReference>
<comment type="caution">
    <text evidence="2">The sequence shown here is derived from an EMBL/GenBank/DDBJ whole genome shotgun (WGS) entry which is preliminary data.</text>
</comment>
<reference evidence="2" key="1">
    <citation type="submission" date="2023-01" db="EMBL/GenBank/DDBJ databases">
        <authorList>
            <person name="Piombo E."/>
        </authorList>
    </citation>
    <scope>NUCLEOTIDE SEQUENCE</scope>
</reference>
<name>A0AA35Q0A7_9HYPO</name>
<gene>
    <name evidence="2" type="ORF">CCHLO57077_00014225</name>
</gene>
<evidence type="ECO:0000256" key="1">
    <source>
        <dbReference type="SAM" id="MobiDB-lite"/>
    </source>
</evidence>
<proteinExistence type="predicted"/>
<dbReference type="EMBL" id="CABFNP030000761">
    <property type="protein sequence ID" value="CAI6085385.1"/>
    <property type="molecule type" value="Genomic_DNA"/>
</dbReference>
<feature type="region of interest" description="Disordered" evidence="1">
    <location>
        <begin position="89"/>
        <end position="111"/>
    </location>
</feature>
<keyword evidence="3" id="KW-1185">Reference proteome</keyword>
<protein>
    <submittedName>
        <fullName evidence="2">Uncharacterized protein</fullName>
    </submittedName>
</protein>
<evidence type="ECO:0000313" key="3">
    <source>
        <dbReference type="Proteomes" id="UP001160390"/>
    </source>
</evidence>
<evidence type="ECO:0000313" key="2">
    <source>
        <dbReference type="EMBL" id="CAI6085385.1"/>
    </source>
</evidence>